<sequence length="79" mass="8879">MRGPGYQSRVGYRLVQSRGVIDDPIHLIRSEFLLFRMPSHCVFQFEKRPTRKIILDSLPPSKEIAVDGNGGIAVDIAGR</sequence>
<accession>A0A2P7S147</accession>
<comment type="caution">
    <text evidence="1">The sequence shown here is derived from an EMBL/GenBank/DDBJ whole genome shotgun (WGS) entry which is preliminary data.</text>
</comment>
<protein>
    <submittedName>
        <fullName evidence="1">Uncharacterized protein</fullName>
    </submittedName>
</protein>
<evidence type="ECO:0000313" key="1">
    <source>
        <dbReference type="EMBL" id="PSJ56163.1"/>
    </source>
</evidence>
<reference evidence="1 2" key="1">
    <citation type="submission" date="2018-03" db="EMBL/GenBank/DDBJ databases">
        <title>The draft genome of Mesorhizobium sp. 6GN-30.</title>
        <authorList>
            <person name="Liu L."/>
            <person name="Li L."/>
            <person name="Wang T."/>
            <person name="Zhang X."/>
            <person name="Liang L."/>
        </authorList>
    </citation>
    <scope>NUCLEOTIDE SEQUENCE [LARGE SCALE GENOMIC DNA]</scope>
    <source>
        <strain evidence="1 2">6GN30</strain>
    </source>
</reference>
<name>A0A2P7S147_9HYPH</name>
<organism evidence="1 2">
    <name type="scientific">Kumtagia ephedrae</name>
    <dbReference type="NCBI Taxonomy" id="2116701"/>
    <lineage>
        <taxon>Bacteria</taxon>
        <taxon>Pseudomonadati</taxon>
        <taxon>Pseudomonadota</taxon>
        <taxon>Alphaproteobacteria</taxon>
        <taxon>Hyphomicrobiales</taxon>
        <taxon>Phyllobacteriaceae</taxon>
        <taxon>Kumtagia</taxon>
    </lineage>
</organism>
<dbReference type="AlphaFoldDB" id="A0A2P7S147"/>
<proteinExistence type="predicted"/>
<gene>
    <name evidence="1" type="ORF">C7I84_21610</name>
</gene>
<dbReference type="Proteomes" id="UP000241229">
    <property type="component" value="Unassembled WGS sequence"/>
</dbReference>
<evidence type="ECO:0000313" key="2">
    <source>
        <dbReference type="Proteomes" id="UP000241229"/>
    </source>
</evidence>
<dbReference type="EMBL" id="PXYK01000023">
    <property type="protein sequence ID" value="PSJ56163.1"/>
    <property type="molecule type" value="Genomic_DNA"/>
</dbReference>
<keyword evidence="2" id="KW-1185">Reference proteome</keyword>